<organism evidence="3 4">
    <name type="scientific">Crucibulum laeve</name>
    <dbReference type="NCBI Taxonomy" id="68775"/>
    <lineage>
        <taxon>Eukaryota</taxon>
        <taxon>Fungi</taxon>
        <taxon>Dikarya</taxon>
        <taxon>Basidiomycota</taxon>
        <taxon>Agaricomycotina</taxon>
        <taxon>Agaricomycetes</taxon>
        <taxon>Agaricomycetidae</taxon>
        <taxon>Agaricales</taxon>
        <taxon>Agaricineae</taxon>
        <taxon>Nidulariaceae</taxon>
        <taxon>Crucibulum</taxon>
    </lineage>
</organism>
<dbReference type="EMBL" id="ML213631">
    <property type="protein sequence ID" value="TFK34445.1"/>
    <property type="molecule type" value="Genomic_DNA"/>
</dbReference>
<dbReference type="Pfam" id="PF20253">
    <property type="entry name" value="DUF6604"/>
    <property type="match status" value="1"/>
</dbReference>
<proteinExistence type="predicted"/>
<sequence>MSAFSKTPLPPSIRSSYAQYKHNSSLIIRWAHTTAARIREAANPTPVMSNLSRGKGNRGRSRGNSRSGARLTQSSRPQYPDLAKPQHTLREFLGFINEIASSRTAIPKLYLSLLALTVRQRKCTASYYSSDTDAWRDNQGHINAIRVFEEALNILKRAYEEQQKHTKKGEDRWVEESVAVGDGPFALNEAMHQIAVAIEEDELAGSQTGDEENEWIRDNVMINPQARKLRDKQTFPLEAYVIVPEDGYQEDEEFLALKDFLLDIWQLRDYCAKLWKDVAPAGNTSHMTASFVTNHAVQMVKQMEYDLVAEFPALEDVDEGYRKIFENIGHDLMTKPETVFDNILHQLMYWCWYSVDAFGTVLNNSPSPLMRDGHFGYFDPQVAWESLNSFEKTRQVKCILGTYWPDLVLIYRYNIPSFIGEQGLGKDFRKYMNNKSRPLTWALIFACQMQFDSVQCRRQYLDYDVSVMRSLGRQICADMDEFTNDGVLYSDIMDGANYMISKFRPQIHRWLLTDPVYDMKIRNGWDKMSQQASEKGSTWRMNPWLTANAISEATIMLYHAGALVTGAGGMIGSAMHLWNMLRQTGYLEQPEDSAVALKGASKDHILLFDHLIDVFGDDVFSGPLPKKDFFKQIEIMLGVRPEAYAREKRKLKKTATASSRKAHNDIGRGILPEVSDAFNLHEADYFPSKATKSVAWSSVEKSEIHPLAATRALIESELGQSRDGSKARGPLINLNLLKVHRLCVRLFTELDRVMPAELERVFYEGVYEDWITTQVQWPFITASIARSMEITKDGKVEPGLLRVAAEVVKKVAGSKELGFYVVKEEGDESLILK</sequence>
<name>A0A5C3LNR9_9AGAR</name>
<dbReference type="InterPro" id="IPR046539">
    <property type="entry name" value="DUF6604"/>
</dbReference>
<evidence type="ECO:0000313" key="4">
    <source>
        <dbReference type="Proteomes" id="UP000308652"/>
    </source>
</evidence>
<evidence type="ECO:0000256" key="1">
    <source>
        <dbReference type="SAM" id="MobiDB-lite"/>
    </source>
</evidence>
<protein>
    <recommendedName>
        <fullName evidence="2">DUF6604 domain-containing protein</fullName>
    </recommendedName>
</protein>
<reference evidence="3 4" key="1">
    <citation type="journal article" date="2019" name="Nat. Ecol. Evol.">
        <title>Megaphylogeny resolves global patterns of mushroom evolution.</title>
        <authorList>
            <person name="Varga T."/>
            <person name="Krizsan K."/>
            <person name="Foldi C."/>
            <person name="Dima B."/>
            <person name="Sanchez-Garcia M."/>
            <person name="Sanchez-Ramirez S."/>
            <person name="Szollosi G.J."/>
            <person name="Szarkandi J.G."/>
            <person name="Papp V."/>
            <person name="Albert L."/>
            <person name="Andreopoulos W."/>
            <person name="Angelini C."/>
            <person name="Antonin V."/>
            <person name="Barry K.W."/>
            <person name="Bougher N.L."/>
            <person name="Buchanan P."/>
            <person name="Buyck B."/>
            <person name="Bense V."/>
            <person name="Catcheside P."/>
            <person name="Chovatia M."/>
            <person name="Cooper J."/>
            <person name="Damon W."/>
            <person name="Desjardin D."/>
            <person name="Finy P."/>
            <person name="Geml J."/>
            <person name="Haridas S."/>
            <person name="Hughes K."/>
            <person name="Justo A."/>
            <person name="Karasinski D."/>
            <person name="Kautmanova I."/>
            <person name="Kiss B."/>
            <person name="Kocsube S."/>
            <person name="Kotiranta H."/>
            <person name="LaButti K.M."/>
            <person name="Lechner B.E."/>
            <person name="Liimatainen K."/>
            <person name="Lipzen A."/>
            <person name="Lukacs Z."/>
            <person name="Mihaltcheva S."/>
            <person name="Morgado L.N."/>
            <person name="Niskanen T."/>
            <person name="Noordeloos M.E."/>
            <person name="Ohm R.A."/>
            <person name="Ortiz-Santana B."/>
            <person name="Ovrebo C."/>
            <person name="Racz N."/>
            <person name="Riley R."/>
            <person name="Savchenko A."/>
            <person name="Shiryaev A."/>
            <person name="Soop K."/>
            <person name="Spirin V."/>
            <person name="Szebenyi C."/>
            <person name="Tomsovsky M."/>
            <person name="Tulloss R.E."/>
            <person name="Uehling J."/>
            <person name="Grigoriev I.V."/>
            <person name="Vagvolgyi C."/>
            <person name="Papp T."/>
            <person name="Martin F.M."/>
            <person name="Miettinen O."/>
            <person name="Hibbett D.S."/>
            <person name="Nagy L.G."/>
        </authorList>
    </citation>
    <scope>NUCLEOTIDE SEQUENCE [LARGE SCALE GENOMIC DNA]</scope>
    <source>
        <strain evidence="3 4">CBS 166.37</strain>
    </source>
</reference>
<feature type="region of interest" description="Disordered" evidence="1">
    <location>
        <begin position="41"/>
        <end position="82"/>
    </location>
</feature>
<feature type="domain" description="DUF6604" evidence="2">
    <location>
        <begin position="19"/>
        <end position="308"/>
    </location>
</feature>
<dbReference type="Proteomes" id="UP000308652">
    <property type="component" value="Unassembled WGS sequence"/>
</dbReference>
<dbReference type="STRING" id="68775.A0A5C3LNR9"/>
<accession>A0A5C3LNR9</accession>
<evidence type="ECO:0000313" key="3">
    <source>
        <dbReference type="EMBL" id="TFK34445.1"/>
    </source>
</evidence>
<dbReference type="PANTHER" id="PTHR38795">
    <property type="entry name" value="DUF6604 DOMAIN-CONTAINING PROTEIN"/>
    <property type="match status" value="1"/>
</dbReference>
<keyword evidence="4" id="KW-1185">Reference proteome</keyword>
<dbReference type="AlphaFoldDB" id="A0A5C3LNR9"/>
<dbReference type="PANTHER" id="PTHR38795:SF1">
    <property type="entry name" value="DUF6604 DOMAIN-CONTAINING PROTEIN"/>
    <property type="match status" value="1"/>
</dbReference>
<gene>
    <name evidence="3" type="ORF">BDQ12DRAFT_738188</name>
</gene>
<evidence type="ECO:0000259" key="2">
    <source>
        <dbReference type="Pfam" id="PF20253"/>
    </source>
</evidence>
<dbReference type="OrthoDB" id="2993576at2759"/>